<feature type="compositionally biased region" description="Gly residues" evidence="1">
    <location>
        <begin position="291"/>
        <end position="300"/>
    </location>
</feature>
<sequence>MLRRIKIKHNYLNNKDILKEIHRSKSTYCTFISPDYADYDMIIHDMSEITSDNIRQAQENRAERLAKLQLEAAAALGEKRKLDEFLLPTEEIPTTDIIFRVMTWAHVPINEAATKKSQDAADEEAAAAHIEYDDDADYKVPAAIIKYTKCNFPPFQHYKIDVDGASYCVGKSHWKGNIDDGEWSRDHGSMTKKLALMFMKLCERYATRSNWRGYTYNDEMRSQALLQLSQIGLQFDESKSQNPFAYYTAAITNSFTRVLNIEKRNQNLRDDILEMNNFNPSYTRQGMSSGYSGGSDGDHD</sequence>
<gene>
    <name evidence="2" type="ORF">UFOVP1636_183</name>
</gene>
<dbReference type="EMBL" id="LR797503">
    <property type="protein sequence ID" value="CAB4221193.1"/>
    <property type="molecule type" value="Genomic_DNA"/>
</dbReference>
<name>A0A6J5T075_9CAUD</name>
<evidence type="ECO:0000256" key="1">
    <source>
        <dbReference type="SAM" id="MobiDB-lite"/>
    </source>
</evidence>
<protein>
    <submittedName>
        <fullName evidence="2">Uncharacterized protein</fullName>
    </submittedName>
</protein>
<organism evidence="2">
    <name type="scientific">uncultured Caudovirales phage</name>
    <dbReference type="NCBI Taxonomy" id="2100421"/>
    <lineage>
        <taxon>Viruses</taxon>
        <taxon>Duplodnaviria</taxon>
        <taxon>Heunggongvirae</taxon>
        <taxon>Uroviricota</taxon>
        <taxon>Caudoviricetes</taxon>
        <taxon>Peduoviridae</taxon>
        <taxon>Maltschvirus</taxon>
        <taxon>Maltschvirus maltsch</taxon>
    </lineage>
</organism>
<feature type="region of interest" description="Disordered" evidence="1">
    <location>
        <begin position="279"/>
        <end position="300"/>
    </location>
</feature>
<reference evidence="2" key="1">
    <citation type="submission" date="2020-05" db="EMBL/GenBank/DDBJ databases">
        <authorList>
            <person name="Chiriac C."/>
            <person name="Salcher M."/>
            <person name="Ghai R."/>
            <person name="Kavagutti S V."/>
        </authorList>
    </citation>
    <scope>NUCLEOTIDE SEQUENCE</scope>
</reference>
<proteinExistence type="predicted"/>
<accession>A0A6J5T075</accession>
<evidence type="ECO:0000313" key="2">
    <source>
        <dbReference type="EMBL" id="CAB4221193.1"/>
    </source>
</evidence>